<evidence type="ECO:0000256" key="2">
    <source>
        <dbReference type="SAM" id="Phobius"/>
    </source>
</evidence>
<feature type="region of interest" description="Disordered" evidence="1">
    <location>
        <begin position="72"/>
        <end position="114"/>
    </location>
</feature>
<evidence type="ECO:0000256" key="1">
    <source>
        <dbReference type="SAM" id="MobiDB-lite"/>
    </source>
</evidence>
<feature type="compositionally biased region" description="Basic residues" evidence="1">
    <location>
        <begin position="31"/>
        <end position="41"/>
    </location>
</feature>
<dbReference type="Proteomes" id="UP000603200">
    <property type="component" value="Unassembled WGS sequence"/>
</dbReference>
<keyword evidence="2" id="KW-0472">Membrane</keyword>
<comment type="caution">
    <text evidence="3">The sequence shown here is derived from an EMBL/GenBank/DDBJ whole genome shotgun (WGS) entry which is preliminary data.</text>
</comment>
<keyword evidence="2" id="KW-0812">Transmembrane</keyword>
<feature type="compositionally biased region" description="Low complexity" evidence="1">
    <location>
        <begin position="72"/>
        <end position="102"/>
    </location>
</feature>
<organism evidence="3 4">
    <name type="scientific">Winogradskya humida</name>
    <dbReference type="NCBI Taxonomy" id="113566"/>
    <lineage>
        <taxon>Bacteria</taxon>
        <taxon>Bacillati</taxon>
        <taxon>Actinomycetota</taxon>
        <taxon>Actinomycetes</taxon>
        <taxon>Micromonosporales</taxon>
        <taxon>Micromonosporaceae</taxon>
        <taxon>Winogradskya</taxon>
    </lineage>
</organism>
<dbReference type="EMBL" id="BOMN01000115">
    <property type="protein sequence ID" value="GIE25024.1"/>
    <property type="molecule type" value="Genomic_DNA"/>
</dbReference>
<protein>
    <submittedName>
        <fullName evidence="3">Uncharacterized protein</fullName>
    </submittedName>
</protein>
<dbReference type="RefSeq" id="WP_203842001.1">
    <property type="nucleotide sequence ID" value="NZ_BAAATV010000015.1"/>
</dbReference>
<feature type="region of interest" description="Disordered" evidence="1">
    <location>
        <begin position="14"/>
        <end position="41"/>
    </location>
</feature>
<keyword evidence="2" id="KW-1133">Transmembrane helix</keyword>
<keyword evidence="4" id="KW-1185">Reference proteome</keyword>
<reference evidence="3 4" key="1">
    <citation type="submission" date="2021-01" db="EMBL/GenBank/DDBJ databases">
        <title>Whole genome shotgun sequence of Actinoplanes humidus NBRC 14915.</title>
        <authorList>
            <person name="Komaki H."/>
            <person name="Tamura T."/>
        </authorList>
    </citation>
    <scope>NUCLEOTIDE SEQUENCE [LARGE SCALE GENOMIC DNA]</scope>
    <source>
        <strain evidence="3 4">NBRC 14915</strain>
    </source>
</reference>
<sequence length="348" mass="36562">MDDLDRLLADSMRSAADHAPSDGGLLSSVHQKSRRHHRRRVATGLSTAAAVLALGVPFGVVLATRDRPVVAPTQAPAPAAPAPTATSPSASPSSSPRTSSRPPSSPPPPSSKAVRLVDGWTAPTFPYTLPATDGMSAPVASMRDGNPIAFFEATDLQDHADITITVSSRKPSFTTSATESDKQVRGHTGTLRTVDVQPAKQLTLSWQESAGRWIQLATDDTYTPKQVVALADSLTAASIAVLPPFTLDLTPSGLAADTVTASRMTFRNSSGTIAVVLRKRQQLSNTTGKVGKYKARLTHDADGATLAVDVTDWDATLEITVSAGLTVSDAELTRFASGVHILNRSDPE</sequence>
<evidence type="ECO:0000313" key="3">
    <source>
        <dbReference type="EMBL" id="GIE25024.1"/>
    </source>
</evidence>
<feature type="transmembrane region" description="Helical" evidence="2">
    <location>
        <begin position="41"/>
        <end position="63"/>
    </location>
</feature>
<proteinExistence type="predicted"/>
<gene>
    <name evidence="3" type="ORF">Ahu01nite_081260</name>
</gene>
<name>A0ABQ4A2F0_9ACTN</name>
<accession>A0ABQ4A2F0</accession>
<evidence type="ECO:0000313" key="4">
    <source>
        <dbReference type="Proteomes" id="UP000603200"/>
    </source>
</evidence>